<protein>
    <submittedName>
        <fullName evidence="4">Uncharacterized protein</fullName>
    </submittedName>
</protein>
<reference evidence="4" key="1">
    <citation type="submission" date="2021-02" db="EMBL/GenBank/DDBJ databases">
        <authorList>
            <person name="Nowell W R."/>
        </authorList>
    </citation>
    <scope>NUCLEOTIDE SEQUENCE</scope>
</reference>
<dbReference type="EMBL" id="CAJOBC010020868">
    <property type="protein sequence ID" value="CAF4048577.1"/>
    <property type="molecule type" value="Genomic_DNA"/>
</dbReference>
<dbReference type="Proteomes" id="UP000663829">
    <property type="component" value="Unassembled WGS sequence"/>
</dbReference>
<gene>
    <name evidence="4" type="ORF">GPM918_LOCUS26833</name>
    <name evidence="3" type="ORF">OVA965_LOCUS18618</name>
    <name evidence="6" type="ORF">SRO942_LOCUS27056</name>
    <name evidence="5" type="ORF">TMI583_LOCUS18630</name>
</gene>
<dbReference type="Proteomes" id="UP000677228">
    <property type="component" value="Unassembled WGS sequence"/>
</dbReference>
<dbReference type="EMBL" id="CAJNOK010009311">
    <property type="protein sequence ID" value="CAF1086361.1"/>
    <property type="molecule type" value="Genomic_DNA"/>
</dbReference>
<keyword evidence="2" id="KW-0732">Signal</keyword>
<accession>A0A815B4L2</accession>
<evidence type="ECO:0000313" key="5">
    <source>
        <dbReference type="EMBL" id="CAF3848773.1"/>
    </source>
</evidence>
<evidence type="ECO:0000313" key="3">
    <source>
        <dbReference type="EMBL" id="CAF1086361.1"/>
    </source>
</evidence>
<feature type="chain" id="PRO_5036411304" evidence="2">
    <location>
        <begin position="23"/>
        <end position="178"/>
    </location>
</feature>
<feature type="region of interest" description="Disordered" evidence="1">
    <location>
        <begin position="131"/>
        <end position="150"/>
    </location>
</feature>
<evidence type="ECO:0000313" key="4">
    <source>
        <dbReference type="EMBL" id="CAF1265792.1"/>
    </source>
</evidence>
<dbReference type="EMBL" id="CAJOBA010009328">
    <property type="protein sequence ID" value="CAF3848773.1"/>
    <property type="molecule type" value="Genomic_DNA"/>
</dbReference>
<organism evidence="4 7">
    <name type="scientific">Didymodactylos carnosus</name>
    <dbReference type="NCBI Taxonomy" id="1234261"/>
    <lineage>
        <taxon>Eukaryota</taxon>
        <taxon>Metazoa</taxon>
        <taxon>Spiralia</taxon>
        <taxon>Gnathifera</taxon>
        <taxon>Rotifera</taxon>
        <taxon>Eurotatoria</taxon>
        <taxon>Bdelloidea</taxon>
        <taxon>Philodinida</taxon>
        <taxon>Philodinidae</taxon>
        <taxon>Didymodactylos</taxon>
    </lineage>
</organism>
<sequence length="178" mass="19694">MITINFFASIIVLLCAVSQTETACATSFKALCLCCTQNEPATQCKRVHQPWPGAFPYCCIPTGMNMSEIQDSLHTPTCKSSVTNQTFTIHYACGYPPSECPEKVTPLHHEEQHQLLGLPATTVTTTTKAAKRTTKKRRRAKTTKKVEKKNRTTTMPANVTTVTKPMVETTKNGTEIKN</sequence>
<feature type="signal peptide" evidence="2">
    <location>
        <begin position="1"/>
        <end position="22"/>
    </location>
</feature>
<evidence type="ECO:0000313" key="7">
    <source>
        <dbReference type="Proteomes" id="UP000663829"/>
    </source>
</evidence>
<dbReference type="EMBL" id="CAJNOQ010010979">
    <property type="protein sequence ID" value="CAF1265792.1"/>
    <property type="molecule type" value="Genomic_DNA"/>
</dbReference>
<evidence type="ECO:0000256" key="2">
    <source>
        <dbReference type="SAM" id="SignalP"/>
    </source>
</evidence>
<keyword evidence="7" id="KW-1185">Reference proteome</keyword>
<feature type="compositionally biased region" description="Basic residues" evidence="1">
    <location>
        <begin position="131"/>
        <end position="148"/>
    </location>
</feature>
<dbReference type="Proteomes" id="UP000681722">
    <property type="component" value="Unassembled WGS sequence"/>
</dbReference>
<proteinExistence type="predicted"/>
<dbReference type="AlphaFoldDB" id="A0A815B4L2"/>
<evidence type="ECO:0000256" key="1">
    <source>
        <dbReference type="SAM" id="MobiDB-lite"/>
    </source>
</evidence>
<dbReference type="Proteomes" id="UP000682733">
    <property type="component" value="Unassembled WGS sequence"/>
</dbReference>
<name>A0A815B4L2_9BILA</name>
<comment type="caution">
    <text evidence="4">The sequence shown here is derived from an EMBL/GenBank/DDBJ whole genome shotgun (WGS) entry which is preliminary data.</text>
</comment>
<evidence type="ECO:0000313" key="6">
    <source>
        <dbReference type="EMBL" id="CAF4048577.1"/>
    </source>
</evidence>